<evidence type="ECO:0000256" key="1">
    <source>
        <dbReference type="SAM" id="MobiDB-lite"/>
    </source>
</evidence>
<organism evidence="2 3">
    <name type="scientific">Roseisolibacter agri</name>
    <dbReference type="NCBI Taxonomy" id="2014610"/>
    <lineage>
        <taxon>Bacteria</taxon>
        <taxon>Pseudomonadati</taxon>
        <taxon>Gemmatimonadota</taxon>
        <taxon>Gemmatimonadia</taxon>
        <taxon>Gemmatimonadales</taxon>
        <taxon>Gemmatimonadaceae</taxon>
        <taxon>Roseisolibacter</taxon>
    </lineage>
</organism>
<dbReference type="EMBL" id="BRXS01000008">
    <property type="protein sequence ID" value="GLC28176.1"/>
    <property type="molecule type" value="Genomic_DNA"/>
</dbReference>
<comment type="caution">
    <text evidence="2">The sequence shown here is derived from an EMBL/GenBank/DDBJ whole genome shotgun (WGS) entry which is preliminary data.</text>
</comment>
<gene>
    <name evidence="2" type="ORF">rosag_46890</name>
</gene>
<keyword evidence="3" id="KW-1185">Reference proteome</keyword>
<evidence type="ECO:0000313" key="3">
    <source>
        <dbReference type="Proteomes" id="UP001161325"/>
    </source>
</evidence>
<reference evidence="2" key="1">
    <citation type="submission" date="2022-08" db="EMBL/GenBank/DDBJ databases">
        <title>Draft genome sequencing of Roseisolibacter agri AW1220.</title>
        <authorList>
            <person name="Tobiishi Y."/>
            <person name="Tonouchi A."/>
        </authorList>
    </citation>
    <scope>NUCLEOTIDE SEQUENCE</scope>
    <source>
        <strain evidence="2">AW1220</strain>
    </source>
</reference>
<name>A0AA37QFY1_9BACT</name>
<accession>A0AA37QFY1</accession>
<feature type="compositionally biased region" description="Low complexity" evidence="1">
    <location>
        <begin position="52"/>
        <end position="83"/>
    </location>
</feature>
<dbReference type="RefSeq" id="WP_284352592.1">
    <property type="nucleotide sequence ID" value="NZ_BRXS01000008.1"/>
</dbReference>
<dbReference type="AlphaFoldDB" id="A0AA37QFY1"/>
<protein>
    <submittedName>
        <fullName evidence="2">Uncharacterized protein</fullName>
    </submittedName>
</protein>
<evidence type="ECO:0000313" key="2">
    <source>
        <dbReference type="EMBL" id="GLC28176.1"/>
    </source>
</evidence>
<sequence>MDHDTTISHDGRTAPLRSRLRRIRLPRVVIAGAALAAAACGGERSGAERAQSDSSRAAAGASGGRMDSMPGMGGMANMPGMGQMMSGRMMAEMDAHMRALRGAGPDSLRRSLPAHRQMVANMISQMNREMGEMNMAADAAWTALIDSVRADLTRMPELSAGELARAMPDHHGRVERLVRAHGDMMRSMSR</sequence>
<feature type="region of interest" description="Disordered" evidence="1">
    <location>
        <begin position="40"/>
        <end position="83"/>
    </location>
</feature>
<proteinExistence type="predicted"/>
<dbReference type="Proteomes" id="UP001161325">
    <property type="component" value="Unassembled WGS sequence"/>
</dbReference>